<dbReference type="InterPro" id="IPR016024">
    <property type="entry name" value="ARM-type_fold"/>
</dbReference>
<gene>
    <name evidence="1" type="ORF">JOF59_000524</name>
</gene>
<dbReference type="Proteomes" id="UP001519311">
    <property type="component" value="Unassembled WGS sequence"/>
</dbReference>
<evidence type="ECO:0000313" key="2">
    <source>
        <dbReference type="Proteomes" id="UP001519311"/>
    </source>
</evidence>
<comment type="caution">
    <text evidence="1">The sequence shown here is derived from an EMBL/GenBank/DDBJ whole genome shotgun (WGS) entry which is preliminary data.</text>
</comment>
<dbReference type="EMBL" id="JAGINS010000001">
    <property type="protein sequence ID" value="MBP2358124.1"/>
    <property type="molecule type" value="Genomic_DNA"/>
</dbReference>
<dbReference type="RefSeq" id="WP_209469417.1">
    <property type="nucleotide sequence ID" value="NZ_BMWJ01000002.1"/>
</dbReference>
<organism evidence="1 2">
    <name type="scientific">Streptomyces clavifer</name>
    <dbReference type="NCBI Taxonomy" id="68188"/>
    <lineage>
        <taxon>Bacteria</taxon>
        <taxon>Bacillati</taxon>
        <taxon>Actinomycetota</taxon>
        <taxon>Actinomycetes</taxon>
        <taxon>Kitasatosporales</taxon>
        <taxon>Streptomycetaceae</taxon>
        <taxon>Streptomyces</taxon>
    </lineage>
</organism>
<reference evidence="1 2" key="1">
    <citation type="submission" date="2021-03" db="EMBL/GenBank/DDBJ databases">
        <title>Sequencing the genomes of 1000 actinobacteria strains.</title>
        <authorList>
            <person name="Klenk H.-P."/>
        </authorList>
    </citation>
    <scope>NUCLEOTIDE SEQUENCE [LARGE SCALE GENOMIC DNA]</scope>
    <source>
        <strain evidence="1 2">DSM 40843</strain>
    </source>
</reference>
<evidence type="ECO:0000313" key="1">
    <source>
        <dbReference type="EMBL" id="MBP2358124.1"/>
    </source>
</evidence>
<accession>A0ABS4V2I8</accession>
<dbReference type="SUPFAM" id="SSF48371">
    <property type="entry name" value="ARM repeat"/>
    <property type="match status" value="1"/>
</dbReference>
<proteinExistence type="predicted"/>
<protein>
    <submittedName>
        <fullName evidence="1">Uncharacterized protein</fullName>
    </submittedName>
</protein>
<keyword evidence="2" id="KW-1185">Reference proteome</keyword>
<name>A0ABS4V2I8_9ACTN</name>
<sequence>MDLAPLFAGLDAQPWATYQHAYGSAADVPDCLRALVDEDDEQAGEALGELYGSILHQGSVYEATAHAVPYLARLARAGFRTADVLALLGGIAEGGADEGEGDEAACRRAVTAQLPLLLASVEAGSADVRRAAVWAAAMTGATERVRPVLRTRFATEAEPLVRAEILGGLAHLDPAGTADLAAGAIGPDGPGELRVAALLACVDAGAPWSAAHHEAMLDLLPADELVAARMDLERNEPLRYVVSELLLRDTDTDRDAVFRLLDAALRSERSEARTEALWAAESACQISRSAPDRVAGPLAAAVLEDPEAVGQALSLLRLLGRRAAAVAPALADVAEGDGDLADRALEALVSVAPEQAVPLLPRDLENRPRALGAACGGLLGASPTVPFDAGLLAAVRARLAAPEKLRDNEPFRYAVLLSSWGHRAAPALPDLGTALRMHPQPMARALAAVCPPDHREATGGLLRRAARSGPPEARLAAARAVWQLTEDAGPLLGVLAEQLTDGGRVREAATAAAELGPRAAELAPALVAAASTPGASRVIPHLDADVAIAEALWRITGRAEEALRLLAGVLGETGMSWIRWTFVRAARVAARLGDEGRPLVPELEKLLTHPLHTPAAVLALHTIAPGTLDVRAAAGLLLDSAEDDADAATALEALLALGPDALTEDHARRLTALAERDLRVTASGVETTIVATDDRLREQAGQVLRALGAGPTAAGA</sequence>